<keyword evidence="2" id="KW-0238">DNA-binding</keyword>
<dbReference type="InterPro" id="IPR009057">
    <property type="entry name" value="Homeodomain-like_sf"/>
</dbReference>
<dbReference type="PANTHER" id="PTHR43280">
    <property type="entry name" value="ARAC-FAMILY TRANSCRIPTIONAL REGULATOR"/>
    <property type="match status" value="1"/>
</dbReference>
<keyword evidence="3" id="KW-0804">Transcription</keyword>
<comment type="caution">
    <text evidence="5">The sequence shown here is derived from an EMBL/GenBank/DDBJ whole genome shotgun (WGS) entry which is preliminary data.</text>
</comment>
<evidence type="ECO:0000313" key="5">
    <source>
        <dbReference type="EMBL" id="GAA4709086.1"/>
    </source>
</evidence>
<dbReference type="InterPro" id="IPR018060">
    <property type="entry name" value="HTH_AraC"/>
</dbReference>
<dbReference type="EMBL" id="BAABHM010000016">
    <property type="protein sequence ID" value="GAA4709086.1"/>
    <property type="molecule type" value="Genomic_DNA"/>
</dbReference>
<name>A0ABP8XK01_9MICO</name>
<organism evidence="5 6">
    <name type="scientific">Promicromonospora umidemergens</name>
    <dbReference type="NCBI Taxonomy" id="629679"/>
    <lineage>
        <taxon>Bacteria</taxon>
        <taxon>Bacillati</taxon>
        <taxon>Actinomycetota</taxon>
        <taxon>Actinomycetes</taxon>
        <taxon>Micrococcales</taxon>
        <taxon>Promicromonosporaceae</taxon>
        <taxon>Promicromonospora</taxon>
    </lineage>
</organism>
<protein>
    <recommendedName>
        <fullName evidence="4">HTH araC/xylS-type domain-containing protein</fullName>
    </recommendedName>
</protein>
<sequence length="160" mass="18124">MQETARPRGLDLLSALRTALLATCAHAVIDRGLMKATERTSPSDDRIIAVRDWLDRNCRETHTLASLAERAQLERTYFSARFTKVVGLSSSEYIARLRIRYAISLLQATDDPIAAIARSSGFYDLSNFGRTFRRLMGRSPRQFRAETRSLRAGRSLRTTE</sequence>
<dbReference type="InterPro" id="IPR018062">
    <property type="entry name" value="HTH_AraC-typ_CS"/>
</dbReference>
<keyword evidence="1" id="KW-0805">Transcription regulation</keyword>
<dbReference type="PANTHER" id="PTHR43280:SF2">
    <property type="entry name" value="HTH-TYPE TRANSCRIPTIONAL REGULATOR EXSA"/>
    <property type="match status" value="1"/>
</dbReference>
<keyword evidence="6" id="KW-1185">Reference proteome</keyword>
<dbReference type="PRINTS" id="PR00032">
    <property type="entry name" value="HTHARAC"/>
</dbReference>
<dbReference type="Proteomes" id="UP001500843">
    <property type="component" value="Unassembled WGS sequence"/>
</dbReference>
<reference evidence="6" key="1">
    <citation type="journal article" date="2019" name="Int. J. Syst. Evol. Microbiol.">
        <title>The Global Catalogue of Microorganisms (GCM) 10K type strain sequencing project: providing services to taxonomists for standard genome sequencing and annotation.</title>
        <authorList>
            <consortium name="The Broad Institute Genomics Platform"/>
            <consortium name="The Broad Institute Genome Sequencing Center for Infectious Disease"/>
            <person name="Wu L."/>
            <person name="Ma J."/>
        </authorList>
    </citation>
    <scope>NUCLEOTIDE SEQUENCE [LARGE SCALE GENOMIC DNA]</scope>
    <source>
        <strain evidence="6">JCM 17975</strain>
    </source>
</reference>
<dbReference type="PROSITE" id="PS01124">
    <property type="entry name" value="HTH_ARAC_FAMILY_2"/>
    <property type="match status" value="1"/>
</dbReference>
<feature type="domain" description="HTH araC/xylS-type" evidence="4">
    <location>
        <begin position="48"/>
        <end position="146"/>
    </location>
</feature>
<evidence type="ECO:0000256" key="2">
    <source>
        <dbReference type="ARBA" id="ARBA00023125"/>
    </source>
</evidence>
<dbReference type="Gene3D" id="1.10.10.60">
    <property type="entry name" value="Homeodomain-like"/>
    <property type="match status" value="2"/>
</dbReference>
<accession>A0ABP8XK01</accession>
<dbReference type="SMART" id="SM00342">
    <property type="entry name" value="HTH_ARAC"/>
    <property type="match status" value="1"/>
</dbReference>
<dbReference type="SUPFAM" id="SSF46689">
    <property type="entry name" value="Homeodomain-like"/>
    <property type="match status" value="2"/>
</dbReference>
<evidence type="ECO:0000259" key="4">
    <source>
        <dbReference type="PROSITE" id="PS01124"/>
    </source>
</evidence>
<dbReference type="PROSITE" id="PS00041">
    <property type="entry name" value="HTH_ARAC_FAMILY_1"/>
    <property type="match status" value="1"/>
</dbReference>
<evidence type="ECO:0000313" key="6">
    <source>
        <dbReference type="Proteomes" id="UP001500843"/>
    </source>
</evidence>
<dbReference type="InterPro" id="IPR020449">
    <property type="entry name" value="Tscrpt_reg_AraC-type_HTH"/>
</dbReference>
<evidence type="ECO:0000256" key="1">
    <source>
        <dbReference type="ARBA" id="ARBA00023015"/>
    </source>
</evidence>
<proteinExistence type="predicted"/>
<gene>
    <name evidence="5" type="ORF">GCM10023198_34790</name>
</gene>
<dbReference type="Pfam" id="PF12833">
    <property type="entry name" value="HTH_18"/>
    <property type="match status" value="1"/>
</dbReference>
<evidence type="ECO:0000256" key="3">
    <source>
        <dbReference type="ARBA" id="ARBA00023163"/>
    </source>
</evidence>